<proteinExistence type="predicted"/>
<comment type="caution">
    <text evidence="2">The sequence shown here is derived from an EMBL/GenBank/DDBJ whole genome shotgun (WGS) entry which is preliminary data.</text>
</comment>
<gene>
    <name evidence="2" type="ORF">SDC9_194084</name>
</gene>
<feature type="compositionally biased region" description="Basic and acidic residues" evidence="1">
    <location>
        <begin position="8"/>
        <end position="24"/>
    </location>
</feature>
<sequence length="100" mass="11060">MGLGLLQEVRHHREERRSPLHELRQAIQSSQRHSGLQRSGEQGSLGGPGHREHREGHLNDPERFRGGESLRGFPHWPGGRYQIQGADAAGQSGPLDTDGT</sequence>
<feature type="compositionally biased region" description="Polar residues" evidence="1">
    <location>
        <begin position="26"/>
        <end position="42"/>
    </location>
</feature>
<feature type="region of interest" description="Disordered" evidence="1">
    <location>
        <begin position="1"/>
        <end position="100"/>
    </location>
</feature>
<feature type="compositionally biased region" description="Basic and acidic residues" evidence="1">
    <location>
        <begin position="49"/>
        <end position="68"/>
    </location>
</feature>
<dbReference type="EMBL" id="VSSQ01107218">
    <property type="protein sequence ID" value="MPN46498.1"/>
    <property type="molecule type" value="Genomic_DNA"/>
</dbReference>
<name>A0A645I5H3_9ZZZZ</name>
<reference evidence="2" key="1">
    <citation type="submission" date="2019-08" db="EMBL/GenBank/DDBJ databases">
        <authorList>
            <person name="Kucharzyk K."/>
            <person name="Murdoch R.W."/>
            <person name="Higgins S."/>
            <person name="Loffler F."/>
        </authorList>
    </citation>
    <scope>NUCLEOTIDE SEQUENCE</scope>
</reference>
<dbReference type="AlphaFoldDB" id="A0A645I5H3"/>
<organism evidence="2">
    <name type="scientific">bioreactor metagenome</name>
    <dbReference type="NCBI Taxonomy" id="1076179"/>
    <lineage>
        <taxon>unclassified sequences</taxon>
        <taxon>metagenomes</taxon>
        <taxon>ecological metagenomes</taxon>
    </lineage>
</organism>
<accession>A0A645I5H3</accession>
<evidence type="ECO:0000256" key="1">
    <source>
        <dbReference type="SAM" id="MobiDB-lite"/>
    </source>
</evidence>
<evidence type="ECO:0000313" key="2">
    <source>
        <dbReference type="EMBL" id="MPN46498.1"/>
    </source>
</evidence>
<protein>
    <submittedName>
        <fullName evidence="2">Uncharacterized protein</fullName>
    </submittedName>
</protein>